<gene>
    <name evidence="1" type="ORF">GQN54_05985</name>
</gene>
<organism evidence="1 2">
    <name type="scientific">Acidiluteibacter ferrifornacis</name>
    <dbReference type="NCBI Taxonomy" id="2692424"/>
    <lineage>
        <taxon>Bacteria</taxon>
        <taxon>Pseudomonadati</taxon>
        <taxon>Bacteroidota</taxon>
        <taxon>Flavobacteriia</taxon>
        <taxon>Flavobacteriales</taxon>
        <taxon>Cryomorphaceae</taxon>
        <taxon>Acidiluteibacter</taxon>
    </lineage>
</organism>
<dbReference type="Proteomes" id="UP000470771">
    <property type="component" value="Unassembled WGS sequence"/>
</dbReference>
<evidence type="ECO:0000313" key="2">
    <source>
        <dbReference type="Proteomes" id="UP000470771"/>
    </source>
</evidence>
<accession>A0A6N9NGA1</accession>
<sequence>MLQTSRANKNFNQLMDSAIRKVKRKGFDDIRSVSKDYDSPVPFKKKDSEIQFTPDITAKNRRGKHYFEIAQKTDDVNQIVSKWKLLSTMADLKNGQLNILIPFGQNKFTEQLVHEHDIKANLIKMD</sequence>
<evidence type="ECO:0000313" key="1">
    <source>
        <dbReference type="EMBL" id="NBG65658.1"/>
    </source>
</evidence>
<name>A0A6N9NGA1_9FLAO</name>
<comment type="caution">
    <text evidence="1">The sequence shown here is derived from an EMBL/GenBank/DDBJ whole genome shotgun (WGS) entry which is preliminary data.</text>
</comment>
<proteinExistence type="predicted"/>
<keyword evidence="2" id="KW-1185">Reference proteome</keyword>
<reference evidence="1 2" key="1">
    <citation type="submission" date="2019-12" db="EMBL/GenBank/DDBJ databases">
        <authorList>
            <person name="Zhao J."/>
        </authorList>
    </citation>
    <scope>NUCLEOTIDE SEQUENCE [LARGE SCALE GENOMIC DNA]</scope>
    <source>
        <strain evidence="1 2">S-15</strain>
    </source>
</reference>
<protein>
    <submittedName>
        <fullName evidence="1">Uncharacterized protein</fullName>
    </submittedName>
</protein>
<dbReference type="RefSeq" id="WP_160632606.1">
    <property type="nucleotide sequence ID" value="NZ_WWNE01000005.1"/>
</dbReference>
<dbReference type="EMBL" id="WWNE01000005">
    <property type="protein sequence ID" value="NBG65658.1"/>
    <property type="molecule type" value="Genomic_DNA"/>
</dbReference>
<dbReference type="AlphaFoldDB" id="A0A6N9NGA1"/>